<sequence length="225" mass="25572">MHFSSDAHKLEKGKGCLSIFMLIIFSCSRKANAQFDGETPFQEEVSLTCTFGENINEKRQQFRILDDQSENALKCIWKEGKIFCSVGDGYSFDWRISDKVTVRKSQGPMPSICFCFLVDQDNTKYERPCTVEGPVQRPESEKTETQNPENFFPRKSSSEEFSLTDSHSTSDDVFVITSVALTVVSLGLFIAVIFTFIKWRRSRQSQEKDSNSDDPLVETPPVESV</sequence>
<dbReference type="AlphaFoldDB" id="A0A2T7P0J3"/>
<keyword evidence="5" id="KW-1185">Reference proteome</keyword>
<evidence type="ECO:0000256" key="3">
    <source>
        <dbReference type="SAM" id="SignalP"/>
    </source>
</evidence>
<feature type="region of interest" description="Disordered" evidence="1">
    <location>
        <begin position="129"/>
        <end position="157"/>
    </location>
</feature>
<feature type="transmembrane region" description="Helical" evidence="2">
    <location>
        <begin position="173"/>
        <end position="197"/>
    </location>
</feature>
<keyword evidence="2" id="KW-0812">Transmembrane</keyword>
<dbReference type="EMBL" id="PZQS01000007">
    <property type="protein sequence ID" value="PVD26947.1"/>
    <property type="molecule type" value="Genomic_DNA"/>
</dbReference>
<evidence type="ECO:0000313" key="4">
    <source>
        <dbReference type="EMBL" id="PVD26947.1"/>
    </source>
</evidence>
<protein>
    <recommendedName>
        <fullName evidence="6">Immunoglobulin subtype domain-containing protein</fullName>
    </recommendedName>
</protein>
<keyword evidence="3" id="KW-0732">Signal</keyword>
<organism evidence="4 5">
    <name type="scientific">Pomacea canaliculata</name>
    <name type="common">Golden apple snail</name>
    <dbReference type="NCBI Taxonomy" id="400727"/>
    <lineage>
        <taxon>Eukaryota</taxon>
        <taxon>Metazoa</taxon>
        <taxon>Spiralia</taxon>
        <taxon>Lophotrochozoa</taxon>
        <taxon>Mollusca</taxon>
        <taxon>Gastropoda</taxon>
        <taxon>Caenogastropoda</taxon>
        <taxon>Architaenioglossa</taxon>
        <taxon>Ampullarioidea</taxon>
        <taxon>Ampullariidae</taxon>
        <taxon>Pomacea</taxon>
    </lineage>
</organism>
<dbReference type="Proteomes" id="UP000245119">
    <property type="component" value="Linkage Group LG7"/>
</dbReference>
<feature type="chain" id="PRO_5015688493" description="Immunoglobulin subtype domain-containing protein" evidence="3">
    <location>
        <begin position="34"/>
        <end position="225"/>
    </location>
</feature>
<comment type="caution">
    <text evidence="4">The sequence shown here is derived from an EMBL/GenBank/DDBJ whole genome shotgun (WGS) entry which is preliminary data.</text>
</comment>
<accession>A0A2T7P0J3</accession>
<evidence type="ECO:0000313" key="5">
    <source>
        <dbReference type="Proteomes" id="UP000245119"/>
    </source>
</evidence>
<evidence type="ECO:0008006" key="6">
    <source>
        <dbReference type="Google" id="ProtNLM"/>
    </source>
</evidence>
<reference evidence="4 5" key="1">
    <citation type="submission" date="2018-04" db="EMBL/GenBank/DDBJ databases">
        <title>The genome of golden apple snail Pomacea canaliculata provides insight into stress tolerance and invasive adaptation.</title>
        <authorList>
            <person name="Liu C."/>
            <person name="Liu B."/>
            <person name="Ren Y."/>
            <person name="Zhang Y."/>
            <person name="Wang H."/>
            <person name="Li S."/>
            <person name="Jiang F."/>
            <person name="Yin L."/>
            <person name="Zhang G."/>
            <person name="Qian W."/>
            <person name="Fan W."/>
        </authorList>
    </citation>
    <scope>NUCLEOTIDE SEQUENCE [LARGE SCALE GENOMIC DNA]</scope>
    <source>
        <strain evidence="4">SZHN2017</strain>
        <tissue evidence="4">Muscle</tissue>
    </source>
</reference>
<proteinExistence type="predicted"/>
<evidence type="ECO:0000256" key="2">
    <source>
        <dbReference type="SAM" id="Phobius"/>
    </source>
</evidence>
<name>A0A2T7P0J3_POMCA</name>
<feature type="signal peptide" evidence="3">
    <location>
        <begin position="1"/>
        <end position="33"/>
    </location>
</feature>
<keyword evidence="2" id="KW-0472">Membrane</keyword>
<feature type="region of interest" description="Disordered" evidence="1">
    <location>
        <begin position="205"/>
        <end position="225"/>
    </location>
</feature>
<gene>
    <name evidence="4" type="ORF">C0Q70_12095</name>
</gene>
<evidence type="ECO:0000256" key="1">
    <source>
        <dbReference type="SAM" id="MobiDB-lite"/>
    </source>
</evidence>
<keyword evidence="2" id="KW-1133">Transmembrane helix</keyword>